<dbReference type="PANTHER" id="PTHR43277:SF4">
    <property type="entry name" value="ARGININE DECARBOXYLASE"/>
    <property type="match status" value="1"/>
</dbReference>
<reference evidence="4" key="2">
    <citation type="submission" date="2015-06" db="UniProtKB">
        <authorList>
            <consortium name="EnsemblPlants"/>
        </authorList>
    </citation>
    <scope>IDENTIFICATION</scope>
    <source>
        <strain evidence="4">DM1-3 516 R44</strain>
    </source>
</reference>
<evidence type="ECO:0000313" key="5">
    <source>
        <dbReference type="Proteomes" id="UP000011115"/>
    </source>
</evidence>
<dbReference type="Pfam" id="PF03711">
    <property type="entry name" value="OKR_DC_1_C"/>
    <property type="match status" value="1"/>
</dbReference>
<evidence type="ECO:0000256" key="1">
    <source>
        <dbReference type="ARBA" id="ARBA00001933"/>
    </source>
</evidence>
<dbReference type="InParanoid" id="M1ABF0"/>
<name>M1ABF0_SOLTU</name>
<dbReference type="GO" id="GO:0003824">
    <property type="term" value="F:catalytic activity"/>
    <property type="evidence" value="ECO:0007669"/>
    <property type="project" value="InterPro"/>
</dbReference>
<dbReference type="PaxDb" id="4113-PGSC0003DMT400018957"/>
<protein>
    <submittedName>
        <fullName evidence="4">Ser/Thr protein phosphatase family protein</fullName>
    </submittedName>
</protein>
<dbReference type="AlphaFoldDB" id="M1ABF0"/>
<evidence type="ECO:0000259" key="3">
    <source>
        <dbReference type="Pfam" id="PF03711"/>
    </source>
</evidence>
<dbReference type="PANTHER" id="PTHR43277">
    <property type="entry name" value="ARGININE DECARBOXYLASE"/>
    <property type="match status" value="1"/>
</dbReference>
<dbReference type="eggNOG" id="ENOG502QWPE">
    <property type="taxonomic scope" value="Eukaryota"/>
</dbReference>
<keyword evidence="2" id="KW-0663">Pyridoxal phosphate</keyword>
<comment type="cofactor">
    <cofactor evidence="1">
        <name>pyridoxal 5'-phosphate</name>
        <dbReference type="ChEBI" id="CHEBI:597326"/>
    </cofactor>
</comment>
<dbReference type="HOGENOM" id="CLU_187603_0_0_1"/>
<organism evidence="4 5">
    <name type="scientific">Solanum tuberosum</name>
    <name type="common">Potato</name>
    <dbReference type="NCBI Taxonomy" id="4113"/>
    <lineage>
        <taxon>Eukaryota</taxon>
        <taxon>Viridiplantae</taxon>
        <taxon>Streptophyta</taxon>
        <taxon>Embryophyta</taxon>
        <taxon>Tracheophyta</taxon>
        <taxon>Spermatophyta</taxon>
        <taxon>Magnoliopsida</taxon>
        <taxon>eudicotyledons</taxon>
        <taxon>Gunneridae</taxon>
        <taxon>Pentapetalae</taxon>
        <taxon>asterids</taxon>
        <taxon>lamiids</taxon>
        <taxon>Solanales</taxon>
        <taxon>Solanaceae</taxon>
        <taxon>Solanoideae</taxon>
        <taxon>Solaneae</taxon>
        <taxon>Solanum</taxon>
    </lineage>
</organism>
<dbReference type="EnsemblPlants" id="PGSC0003DMT400018957">
    <property type="protein sequence ID" value="PGSC0003DMT400018957"/>
    <property type="gene ID" value="PGSC0003DMG400007349"/>
</dbReference>
<dbReference type="Gramene" id="PGSC0003DMT400018957">
    <property type="protein sequence ID" value="PGSC0003DMT400018957"/>
    <property type="gene ID" value="PGSC0003DMG400007349"/>
</dbReference>
<accession>M1ABF0</accession>
<dbReference type="Proteomes" id="UP000011115">
    <property type="component" value="Unassembled WGS sequence"/>
</dbReference>
<dbReference type="InterPro" id="IPR036633">
    <property type="entry name" value="Prn/Lys/Arg_de-COase_C_sf"/>
</dbReference>
<reference evidence="5" key="1">
    <citation type="journal article" date="2011" name="Nature">
        <title>Genome sequence and analysis of the tuber crop potato.</title>
        <authorList>
            <consortium name="The Potato Genome Sequencing Consortium"/>
        </authorList>
    </citation>
    <scope>NUCLEOTIDE SEQUENCE [LARGE SCALE GENOMIC DNA]</scope>
    <source>
        <strain evidence="5">cv. DM1-3 516 R44</strain>
    </source>
</reference>
<evidence type="ECO:0000313" key="4">
    <source>
        <dbReference type="EnsemblPlants" id="PGSC0003DMT400018957"/>
    </source>
</evidence>
<evidence type="ECO:0000256" key="2">
    <source>
        <dbReference type="ARBA" id="ARBA00022898"/>
    </source>
</evidence>
<dbReference type="InterPro" id="IPR052357">
    <property type="entry name" value="Orn_Lys_Arg_decarboxylase-I"/>
</dbReference>
<feature type="domain" description="Orn/Lys/Arg decarboxylase C-terminal" evidence="3">
    <location>
        <begin position="11"/>
        <end position="57"/>
    </location>
</feature>
<dbReference type="Gene3D" id="3.90.100.10">
    <property type="entry name" value="Orn/Lys/Arg decarboxylase, C-terminal domain"/>
    <property type="match status" value="1"/>
</dbReference>
<dbReference type="InterPro" id="IPR008286">
    <property type="entry name" value="Prn/Lys/Arg_de-COase_C"/>
</dbReference>
<sequence>MSPREAFFATKRKVSIRDSLGEICGELVCSYPPGIPVLIPGEIITAEALNYLLEIRSKGAVITGAADFSLSSFVVCVT</sequence>
<dbReference type="SUPFAM" id="SSF55904">
    <property type="entry name" value="Ornithine decarboxylase C-terminal domain"/>
    <property type="match status" value="1"/>
</dbReference>
<keyword evidence="5" id="KW-1185">Reference proteome</keyword>
<proteinExistence type="predicted"/>